<sequence length="122" mass="12894">MLLATWDIIRDLPTASVPMTPQTLKSVGSSPMTSSGFRNGLRALSRIDIGPDLRDFGCNNRRGVRTAVGATFDNGGRDVSVGAFGGVMEDLERIRLTGRGGVGLVAIDDARRVPDGRGGPPR</sequence>
<reference evidence="1" key="1">
    <citation type="submission" date="2015-04" db="EMBL/GenBank/DDBJ databases">
        <title>The genome sequence of the plant pathogenic Rhizarian Plasmodiophora brassicae reveals insights in its biotrophic life cycle and the origin of chitin synthesis.</title>
        <authorList>
            <person name="Schwelm A."/>
            <person name="Fogelqvist J."/>
            <person name="Knaust A."/>
            <person name="Julke S."/>
            <person name="Lilja T."/>
            <person name="Dhandapani V."/>
            <person name="Bonilla-Rosso G."/>
            <person name="Karlsson M."/>
            <person name="Shevchenko A."/>
            <person name="Choi S.R."/>
            <person name="Kim H.G."/>
            <person name="Park J.Y."/>
            <person name="Lim Y.P."/>
            <person name="Ludwig-Muller J."/>
            <person name="Dixelius C."/>
        </authorList>
    </citation>
    <scope>NUCLEOTIDE SEQUENCE</scope>
    <source>
        <tissue evidence="1">Potato root galls</tissue>
    </source>
</reference>
<organism evidence="1">
    <name type="scientific">Spongospora subterranea</name>
    <dbReference type="NCBI Taxonomy" id="70186"/>
    <lineage>
        <taxon>Eukaryota</taxon>
        <taxon>Sar</taxon>
        <taxon>Rhizaria</taxon>
        <taxon>Endomyxa</taxon>
        <taxon>Phytomyxea</taxon>
        <taxon>Plasmodiophorida</taxon>
        <taxon>Plasmodiophoridae</taxon>
        <taxon>Spongospora</taxon>
    </lineage>
</organism>
<dbReference type="EMBL" id="HACM01000836">
    <property type="protein sequence ID" value="CRZ01278.1"/>
    <property type="molecule type" value="Transcribed_RNA"/>
</dbReference>
<accession>A0A0H5QH29</accession>
<proteinExistence type="predicted"/>
<dbReference type="AlphaFoldDB" id="A0A0H5QH29"/>
<evidence type="ECO:0000313" key="1">
    <source>
        <dbReference type="EMBL" id="CRZ01278.1"/>
    </source>
</evidence>
<name>A0A0H5QH29_9EUKA</name>
<dbReference type="EMBL" id="HACM01000835">
    <property type="protein sequence ID" value="CRZ01277.1"/>
    <property type="molecule type" value="Transcribed_RNA"/>
</dbReference>
<protein>
    <submittedName>
        <fullName evidence="1">Uncharacterized protein</fullName>
    </submittedName>
</protein>
<feature type="non-terminal residue" evidence="1">
    <location>
        <position position="122"/>
    </location>
</feature>